<dbReference type="KEGG" id="sre:PTSG_10439"/>
<feature type="repeat" description="ANK" evidence="3">
    <location>
        <begin position="116"/>
        <end position="148"/>
    </location>
</feature>
<accession>F2UPN8</accession>
<proteinExistence type="predicted"/>
<evidence type="ECO:0000313" key="6">
    <source>
        <dbReference type="EMBL" id="EGD79593.1"/>
    </source>
</evidence>
<feature type="repeat" description="ANK" evidence="3">
    <location>
        <begin position="149"/>
        <end position="181"/>
    </location>
</feature>
<dbReference type="PANTHER" id="PTHR24198:SF165">
    <property type="entry name" value="ANKYRIN REPEAT-CONTAINING PROTEIN-RELATED"/>
    <property type="match status" value="1"/>
</dbReference>
<keyword evidence="1" id="KW-0677">Repeat</keyword>
<dbReference type="OMA" id="AGYAHET"/>
<evidence type="ECO:0000256" key="4">
    <source>
        <dbReference type="SAM" id="Coils"/>
    </source>
</evidence>
<feature type="coiled-coil region" evidence="4">
    <location>
        <begin position="276"/>
        <end position="317"/>
    </location>
</feature>
<protein>
    <submittedName>
        <fullName evidence="6">Uncharacterized protein</fullName>
    </submittedName>
</protein>
<gene>
    <name evidence="6" type="ORF">PTSG_10439</name>
</gene>
<feature type="coiled-coil region" evidence="4">
    <location>
        <begin position="352"/>
        <end position="444"/>
    </location>
</feature>
<feature type="repeat" description="ANK" evidence="3">
    <location>
        <begin position="182"/>
        <end position="214"/>
    </location>
</feature>
<feature type="compositionally biased region" description="Basic and acidic residues" evidence="5">
    <location>
        <begin position="472"/>
        <end position="482"/>
    </location>
</feature>
<dbReference type="eggNOG" id="ENOG502QQ0K">
    <property type="taxonomic scope" value="Eukaryota"/>
</dbReference>
<dbReference type="PROSITE" id="PS50088">
    <property type="entry name" value="ANK_REPEAT"/>
    <property type="match status" value="4"/>
</dbReference>
<dbReference type="PRINTS" id="PR01415">
    <property type="entry name" value="ANKYRIN"/>
</dbReference>
<dbReference type="Proteomes" id="UP000007799">
    <property type="component" value="Unassembled WGS sequence"/>
</dbReference>
<dbReference type="InterPro" id="IPR002110">
    <property type="entry name" value="Ankyrin_rpt"/>
</dbReference>
<dbReference type="PANTHER" id="PTHR24198">
    <property type="entry name" value="ANKYRIN REPEAT AND PROTEIN KINASE DOMAIN-CONTAINING PROTEIN"/>
    <property type="match status" value="1"/>
</dbReference>
<feature type="region of interest" description="Disordered" evidence="5">
    <location>
        <begin position="446"/>
        <end position="487"/>
    </location>
</feature>
<keyword evidence="4" id="KW-0175">Coiled coil</keyword>
<dbReference type="Pfam" id="PF13857">
    <property type="entry name" value="Ank_5"/>
    <property type="match status" value="1"/>
</dbReference>
<dbReference type="OrthoDB" id="448455at2759"/>
<dbReference type="EMBL" id="GL832987">
    <property type="protein sequence ID" value="EGD79593.1"/>
    <property type="molecule type" value="Genomic_DNA"/>
</dbReference>
<reference evidence="6" key="1">
    <citation type="submission" date="2009-08" db="EMBL/GenBank/DDBJ databases">
        <title>Annotation of Salpingoeca rosetta.</title>
        <authorList>
            <consortium name="The Broad Institute Genome Sequencing Platform"/>
            <person name="Russ C."/>
            <person name="Cuomo C."/>
            <person name="Burger G."/>
            <person name="Gray M.W."/>
            <person name="Holland P.W.H."/>
            <person name="King N."/>
            <person name="Lang F.B.F."/>
            <person name="Roger A.J."/>
            <person name="Ruiz-Trillo I."/>
            <person name="Young S.K."/>
            <person name="Zeng Q."/>
            <person name="Gargeya S."/>
            <person name="Alvarado L."/>
            <person name="Berlin A."/>
            <person name="Chapman S.B."/>
            <person name="Chen Z."/>
            <person name="Freedman E."/>
            <person name="Gellesch M."/>
            <person name="Goldberg J."/>
            <person name="Griggs A."/>
            <person name="Gujja S."/>
            <person name="Heilman E."/>
            <person name="Heiman D."/>
            <person name="Howarth C."/>
            <person name="Mehta T."/>
            <person name="Neiman D."/>
            <person name="Pearson M."/>
            <person name="Roberts A."/>
            <person name="Saif S."/>
            <person name="Shea T."/>
            <person name="Shenoy N."/>
            <person name="Sisk P."/>
            <person name="Stolte C."/>
            <person name="Sykes S."/>
            <person name="White J."/>
            <person name="Yandava C."/>
            <person name="Haas B."/>
            <person name="Nusbaum C."/>
            <person name="Birren B."/>
        </authorList>
    </citation>
    <scope>NUCLEOTIDE SEQUENCE [LARGE SCALE GENOMIC DNA]</scope>
    <source>
        <strain evidence="6">ATCC 50818</strain>
    </source>
</reference>
<dbReference type="GeneID" id="16069361"/>
<keyword evidence="2 3" id="KW-0040">ANK repeat</keyword>
<sequence length="532" mass="57202">MFRSKKDSSKLERNKHDDKLMELVLAGDAAKVRPLLEKKKYSSLLMPDKFGRIPIVEACSLGYSEIAEMLLNAEPETNISDAEGRTPLHIASMKGHDRIVSLLLKKGVPVDEKDNKGLTPLHYAASAGNQDVMHALIAHQADTEHKDLNGNTPLLLACKANQRATAVALMNACANINAANRQQKTALMLACTNGAADLVRMLLQRGAQVDVRDTSGKTALSYAKINNNTACIDLLPANAPLGRTHNNHTNQTQQPQQQQPGEEVGAFMAKGPSASYTKLKQQVESLTTQLAQRTEALQAANMEIEQLKTQLAAFQGGDDDADTSVAFPADESLDLGQDISSPRSAFTPDQEIRILKQRIGSLVRENRDLAAELQTANAAPPPSDDEKEQQIAQLNSQIEQLKEELDAAHGGMPMVPAVVLNQVKASHEAKVKELEEKIEQLSLTAGDGDATHAQQNGSVGGGATDTATAAAAEEHEKEKGEGDAAMDAEESERLLFYRNCLLQAVQGTLPEDIKQKLLALSSSSSSLSSSSS</sequence>
<keyword evidence="7" id="KW-1185">Reference proteome</keyword>
<evidence type="ECO:0000256" key="3">
    <source>
        <dbReference type="PROSITE-ProRule" id="PRU00023"/>
    </source>
</evidence>
<dbReference type="InterPro" id="IPR036770">
    <property type="entry name" value="Ankyrin_rpt-contain_sf"/>
</dbReference>
<name>F2UPN8_SALR5</name>
<feature type="compositionally biased region" description="Low complexity" evidence="5">
    <location>
        <begin position="247"/>
        <end position="260"/>
    </location>
</feature>
<dbReference type="RefSeq" id="XP_004988821.1">
    <property type="nucleotide sequence ID" value="XM_004988764.1"/>
</dbReference>
<dbReference type="Gene3D" id="1.10.287.1490">
    <property type="match status" value="1"/>
</dbReference>
<evidence type="ECO:0000256" key="2">
    <source>
        <dbReference type="ARBA" id="ARBA00023043"/>
    </source>
</evidence>
<dbReference type="Pfam" id="PF12796">
    <property type="entry name" value="Ank_2"/>
    <property type="match status" value="1"/>
</dbReference>
<dbReference type="Gene3D" id="1.25.40.20">
    <property type="entry name" value="Ankyrin repeat-containing domain"/>
    <property type="match status" value="2"/>
</dbReference>
<dbReference type="AlphaFoldDB" id="F2UPN8"/>
<dbReference type="SUPFAM" id="SSF48403">
    <property type="entry name" value="Ankyrin repeat"/>
    <property type="match status" value="1"/>
</dbReference>
<feature type="region of interest" description="Disordered" evidence="5">
    <location>
        <begin position="241"/>
        <end position="262"/>
    </location>
</feature>
<dbReference type="InParanoid" id="F2UPN8"/>
<dbReference type="STRING" id="946362.F2UPN8"/>
<evidence type="ECO:0000256" key="1">
    <source>
        <dbReference type="ARBA" id="ARBA00022737"/>
    </source>
</evidence>
<organism evidence="7">
    <name type="scientific">Salpingoeca rosetta (strain ATCC 50818 / BSB-021)</name>
    <dbReference type="NCBI Taxonomy" id="946362"/>
    <lineage>
        <taxon>Eukaryota</taxon>
        <taxon>Choanoflagellata</taxon>
        <taxon>Craspedida</taxon>
        <taxon>Salpingoecidae</taxon>
        <taxon>Salpingoeca</taxon>
    </lineage>
</organism>
<dbReference type="PROSITE" id="PS50297">
    <property type="entry name" value="ANK_REP_REGION"/>
    <property type="match status" value="3"/>
</dbReference>
<dbReference type="Pfam" id="PF00023">
    <property type="entry name" value="Ank"/>
    <property type="match status" value="1"/>
</dbReference>
<evidence type="ECO:0000313" key="7">
    <source>
        <dbReference type="Proteomes" id="UP000007799"/>
    </source>
</evidence>
<evidence type="ECO:0000256" key="5">
    <source>
        <dbReference type="SAM" id="MobiDB-lite"/>
    </source>
</evidence>
<feature type="repeat" description="ANK" evidence="3">
    <location>
        <begin position="83"/>
        <end position="115"/>
    </location>
</feature>
<dbReference type="SMART" id="SM00248">
    <property type="entry name" value="ANK"/>
    <property type="match status" value="5"/>
</dbReference>